<evidence type="ECO:0000256" key="7">
    <source>
        <dbReference type="SAM" id="SignalP"/>
    </source>
</evidence>
<protein>
    <recommendedName>
        <fullName evidence="8">LRRCT domain-containing protein</fullName>
    </recommendedName>
</protein>
<dbReference type="Proteomes" id="UP001066276">
    <property type="component" value="Chromosome 7"/>
</dbReference>
<keyword evidence="2" id="KW-0964">Secreted</keyword>
<dbReference type="InterPro" id="IPR000483">
    <property type="entry name" value="Cys-rich_flank_reg_C"/>
</dbReference>
<comment type="subcellular location">
    <subcellularLocation>
        <location evidence="1">Secreted</location>
    </subcellularLocation>
</comment>
<reference evidence="9" key="1">
    <citation type="journal article" date="2022" name="bioRxiv">
        <title>Sequencing and chromosome-scale assembly of the giantPleurodeles waltlgenome.</title>
        <authorList>
            <person name="Brown T."/>
            <person name="Elewa A."/>
            <person name="Iarovenko S."/>
            <person name="Subramanian E."/>
            <person name="Araus A.J."/>
            <person name="Petzold A."/>
            <person name="Susuki M."/>
            <person name="Suzuki K.-i.T."/>
            <person name="Hayashi T."/>
            <person name="Toyoda A."/>
            <person name="Oliveira C."/>
            <person name="Osipova E."/>
            <person name="Leigh N.D."/>
            <person name="Simon A."/>
            <person name="Yun M.H."/>
        </authorList>
    </citation>
    <scope>NUCLEOTIDE SEQUENCE</scope>
    <source>
        <strain evidence="9">20211129_DDA</strain>
        <tissue evidence="9">Liver</tissue>
    </source>
</reference>
<feature type="domain" description="LRRCT" evidence="8">
    <location>
        <begin position="159"/>
        <end position="208"/>
    </location>
</feature>
<feature type="chain" id="PRO_5043798591" description="LRRCT domain-containing protein" evidence="7">
    <location>
        <begin position="21"/>
        <end position="537"/>
    </location>
</feature>
<evidence type="ECO:0000256" key="2">
    <source>
        <dbReference type="ARBA" id="ARBA00022525"/>
    </source>
</evidence>
<evidence type="ECO:0000256" key="5">
    <source>
        <dbReference type="ARBA" id="ARBA00022737"/>
    </source>
</evidence>
<dbReference type="PROSITE" id="PS50912">
    <property type="entry name" value="EAR"/>
    <property type="match status" value="7"/>
</dbReference>
<dbReference type="SUPFAM" id="SSF69322">
    <property type="entry name" value="Tricorn protease domain 2"/>
    <property type="match status" value="1"/>
</dbReference>
<keyword evidence="5" id="KW-0677">Repeat</keyword>
<evidence type="ECO:0000256" key="1">
    <source>
        <dbReference type="ARBA" id="ARBA00004613"/>
    </source>
</evidence>
<dbReference type="PANTHER" id="PTHR24367">
    <property type="entry name" value="LEUCINE-RICH REPEAT-CONTAINING PROTEIN"/>
    <property type="match status" value="1"/>
</dbReference>
<sequence length="537" mass="61946">MERAVCLLCLSLALLRVGGAWPRLRWKCPEGCSCTHDNALCQGTLQVPVGFPPDLVSLSFVRSGISKIEEGNFYHLPRLQLLLFNYNTFAFITDNAFVGLLHLEYLFIENNTIKSISRKAFRGLKSLVHLSLANNNLETLPVDLFQGLSALGHVDLRGNAFHCDCGLKWLVVWLRSSNTTVESIYCAGPEELQRRKVNDMSPKDFSCITTEFRLYQTLPYESLSIDAFTYLNEQYVVIAQPFSGRCGFLEWDHVEMVFRSYDNITGVSTVACKPLVIDDKLYVIVAQLFGGSHIYKRDADSQKFVKIQDIEIRKVRKPNDIETFQVEGDWYFVVADSSKAGFTTIYKWNGYGFYSHQSLHLWYRDTDVEYLEIDNKPHLILSSSSQRPVIYQWDKGTKQFVLRTDIPEMEDVYAVKHFKVKDDVFVCLTRFIGDSKMMKWENSMFKEIQRIPSRGSMVFQPLSIDEHRYSILGNDYSLSQVYRYDAKKATFVSFQELNVQAPRSFTHLAVDYRDFIFASSFKGKTQIYRHIVIDLSL</sequence>
<comment type="caution">
    <text evidence="9">The sequence shown here is derived from an EMBL/GenBank/DDBJ whole genome shotgun (WGS) entry which is preliminary data.</text>
</comment>
<dbReference type="FunFam" id="3.80.10.10:FF:000017">
    <property type="entry name" value="leucine-rich repeat LGI family member 3"/>
    <property type="match status" value="1"/>
</dbReference>
<evidence type="ECO:0000256" key="6">
    <source>
        <dbReference type="ARBA" id="ARBA00023180"/>
    </source>
</evidence>
<dbReference type="InterPro" id="IPR001611">
    <property type="entry name" value="Leu-rich_rpt"/>
</dbReference>
<keyword evidence="6" id="KW-0325">Glycoprotein</keyword>
<proteinExistence type="predicted"/>
<dbReference type="Gene3D" id="3.80.10.10">
    <property type="entry name" value="Ribonuclease Inhibitor"/>
    <property type="match status" value="2"/>
</dbReference>
<evidence type="ECO:0000256" key="4">
    <source>
        <dbReference type="ARBA" id="ARBA00022729"/>
    </source>
</evidence>
<dbReference type="PROSITE" id="PS51450">
    <property type="entry name" value="LRR"/>
    <property type="match status" value="1"/>
</dbReference>
<dbReference type="AlphaFoldDB" id="A0AAV7PYF0"/>
<dbReference type="SMART" id="SM00082">
    <property type="entry name" value="LRRCT"/>
    <property type="match status" value="1"/>
</dbReference>
<dbReference type="InterPro" id="IPR051295">
    <property type="entry name" value="LGI_related"/>
</dbReference>
<dbReference type="Pfam" id="PF13855">
    <property type="entry name" value="LRR_8"/>
    <property type="match status" value="1"/>
</dbReference>
<evidence type="ECO:0000313" key="9">
    <source>
        <dbReference type="EMBL" id="KAJ1132281.1"/>
    </source>
</evidence>
<evidence type="ECO:0000259" key="8">
    <source>
        <dbReference type="SMART" id="SM00082"/>
    </source>
</evidence>
<dbReference type="InterPro" id="IPR003591">
    <property type="entry name" value="Leu-rich_rpt_typical-subtyp"/>
</dbReference>
<evidence type="ECO:0000256" key="3">
    <source>
        <dbReference type="ARBA" id="ARBA00022614"/>
    </source>
</evidence>
<dbReference type="EMBL" id="JANPWB010000011">
    <property type="protein sequence ID" value="KAJ1132281.1"/>
    <property type="molecule type" value="Genomic_DNA"/>
</dbReference>
<dbReference type="SMART" id="SM00369">
    <property type="entry name" value="LRR_TYP"/>
    <property type="match status" value="3"/>
</dbReference>
<keyword evidence="4 7" id="KW-0732">Signal</keyword>
<keyword evidence="3" id="KW-0433">Leucine-rich repeat</keyword>
<dbReference type="GO" id="GO:0042551">
    <property type="term" value="P:neuron maturation"/>
    <property type="evidence" value="ECO:0007669"/>
    <property type="project" value="TreeGrafter"/>
</dbReference>
<dbReference type="InterPro" id="IPR032675">
    <property type="entry name" value="LRR_dom_sf"/>
</dbReference>
<dbReference type="PANTHER" id="PTHR24367:SF268">
    <property type="entry name" value="LEUCINE-RICH REPEAT LGI FAMILY MEMBER 4"/>
    <property type="match status" value="1"/>
</dbReference>
<accession>A0AAV7PYF0</accession>
<feature type="signal peptide" evidence="7">
    <location>
        <begin position="1"/>
        <end position="20"/>
    </location>
</feature>
<dbReference type="InterPro" id="IPR009039">
    <property type="entry name" value="EAR"/>
</dbReference>
<dbReference type="GO" id="GO:0022011">
    <property type="term" value="P:myelination in peripheral nervous system"/>
    <property type="evidence" value="ECO:0007669"/>
    <property type="project" value="TreeGrafter"/>
</dbReference>
<organism evidence="9 10">
    <name type="scientific">Pleurodeles waltl</name>
    <name type="common">Iberian ribbed newt</name>
    <dbReference type="NCBI Taxonomy" id="8319"/>
    <lineage>
        <taxon>Eukaryota</taxon>
        <taxon>Metazoa</taxon>
        <taxon>Chordata</taxon>
        <taxon>Craniata</taxon>
        <taxon>Vertebrata</taxon>
        <taxon>Euteleostomi</taxon>
        <taxon>Amphibia</taxon>
        <taxon>Batrachia</taxon>
        <taxon>Caudata</taxon>
        <taxon>Salamandroidea</taxon>
        <taxon>Salamandridae</taxon>
        <taxon>Pleurodelinae</taxon>
        <taxon>Pleurodeles</taxon>
    </lineage>
</organism>
<dbReference type="Pfam" id="PF03736">
    <property type="entry name" value="EPTP"/>
    <property type="match status" value="7"/>
</dbReference>
<dbReference type="SUPFAM" id="SSF52058">
    <property type="entry name" value="L domain-like"/>
    <property type="match status" value="1"/>
</dbReference>
<dbReference type="InterPro" id="IPR005492">
    <property type="entry name" value="EPTP"/>
</dbReference>
<keyword evidence="10" id="KW-1185">Reference proteome</keyword>
<name>A0AAV7PYF0_PLEWA</name>
<dbReference type="GO" id="GO:0005615">
    <property type="term" value="C:extracellular space"/>
    <property type="evidence" value="ECO:0007669"/>
    <property type="project" value="TreeGrafter"/>
</dbReference>
<gene>
    <name evidence="9" type="ORF">NDU88_010607</name>
</gene>
<evidence type="ECO:0000313" key="10">
    <source>
        <dbReference type="Proteomes" id="UP001066276"/>
    </source>
</evidence>